<evidence type="ECO:0000313" key="1">
    <source>
        <dbReference type="EMBL" id="KAH7912344.1"/>
    </source>
</evidence>
<reference evidence="1" key="1">
    <citation type="journal article" date="2021" name="New Phytol.">
        <title>Evolutionary innovations through gain and loss of genes in the ectomycorrhizal Boletales.</title>
        <authorList>
            <person name="Wu G."/>
            <person name="Miyauchi S."/>
            <person name="Morin E."/>
            <person name="Kuo A."/>
            <person name="Drula E."/>
            <person name="Varga T."/>
            <person name="Kohler A."/>
            <person name="Feng B."/>
            <person name="Cao Y."/>
            <person name="Lipzen A."/>
            <person name="Daum C."/>
            <person name="Hundley H."/>
            <person name="Pangilinan J."/>
            <person name="Johnson J."/>
            <person name="Barry K."/>
            <person name="LaButti K."/>
            <person name="Ng V."/>
            <person name="Ahrendt S."/>
            <person name="Min B."/>
            <person name="Choi I.G."/>
            <person name="Park H."/>
            <person name="Plett J.M."/>
            <person name="Magnuson J."/>
            <person name="Spatafora J.W."/>
            <person name="Nagy L.G."/>
            <person name="Henrissat B."/>
            <person name="Grigoriev I.V."/>
            <person name="Yang Z.L."/>
            <person name="Xu J."/>
            <person name="Martin F.M."/>
        </authorList>
    </citation>
    <scope>NUCLEOTIDE SEQUENCE</scope>
    <source>
        <strain evidence="1">ATCC 28755</strain>
    </source>
</reference>
<keyword evidence="2" id="KW-1185">Reference proteome</keyword>
<organism evidence="1 2">
    <name type="scientific">Hygrophoropsis aurantiaca</name>
    <dbReference type="NCBI Taxonomy" id="72124"/>
    <lineage>
        <taxon>Eukaryota</taxon>
        <taxon>Fungi</taxon>
        <taxon>Dikarya</taxon>
        <taxon>Basidiomycota</taxon>
        <taxon>Agaricomycotina</taxon>
        <taxon>Agaricomycetes</taxon>
        <taxon>Agaricomycetidae</taxon>
        <taxon>Boletales</taxon>
        <taxon>Coniophorineae</taxon>
        <taxon>Hygrophoropsidaceae</taxon>
        <taxon>Hygrophoropsis</taxon>
    </lineage>
</organism>
<accession>A0ACB8AG69</accession>
<sequence length="197" mass="22045">PVPPPQAPTWTQAQQLIAAYSLLSPSSKAKVDGVIGNLNVPTGPTKANLAAVGQVLFEESREQPAASSSSYAGHEFSPLLIALARAESHIPLTLFTTKATLRLRSSSMLKLTKVYKDGAMTHVLDTAQFPDECLMDIVDYHEAYQRLLEFYQKFADPAVHKRWVDHYTFIARHENFRANFPALRAFDIEQRINYAIE</sequence>
<feature type="non-terminal residue" evidence="1">
    <location>
        <position position="1"/>
    </location>
</feature>
<dbReference type="EMBL" id="MU267654">
    <property type="protein sequence ID" value="KAH7912344.1"/>
    <property type="molecule type" value="Genomic_DNA"/>
</dbReference>
<protein>
    <submittedName>
        <fullName evidence="1">Uncharacterized protein</fullName>
    </submittedName>
</protein>
<gene>
    <name evidence="1" type="ORF">BJ138DRAFT_1231703</name>
</gene>
<evidence type="ECO:0000313" key="2">
    <source>
        <dbReference type="Proteomes" id="UP000790377"/>
    </source>
</evidence>
<proteinExistence type="predicted"/>
<name>A0ACB8AG69_9AGAM</name>
<feature type="non-terminal residue" evidence="1">
    <location>
        <position position="197"/>
    </location>
</feature>
<comment type="caution">
    <text evidence="1">The sequence shown here is derived from an EMBL/GenBank/DDBJ whole genome shotgun (WGS) entry which is preliminary data.</text>
</comment>
<dbReference type="Proteomes" id="UP000790377">
    <property type="component" value="Unassembled WGS sequence"/>
</dbReference>